<reference evidence="4" key="3">
    <citation type="submission" date="2024-09" db="EMBL/GenBank/DDBJ databases">
        <authorList>
            <person name="Sun Q."/>
            <person name="Mori K."/>
        </authorList>
    </citation>
    <scope>NUCLEOTIDE SEQUENCE</scope>
    <source>
        <strain evidence="4">NBRC 106593</strain>
    </source>
</reference>
<dbReference type="EMBL" id="JBHSWJ010000002">
    <property type="protein sequence ID" value="MFC6715887.1"/>
    <property type="molecule type" value="Genomic_DNA"/>
</dbReference>
<dbReference type="RefSeq" id="WP_377819813.1">
    <property type="nucleotide sequence ID" value="NZ_JBHSWJ010000001.1"/>
</dbReference>
<dbReference type="Gene3D" id="3.40.630.30">
    <property type="match status" value="1"/>
</dbReference>
<dbReference type="SUPFAM" id="SSF55729">
    <property type="entry name" value="Acyl-CoA N-acyltransferases (Nat)"/>
    <property type="match status" value="1"/>
</dbReference>
<dbReference type="EMBL" id="JBHSWJ010000003">
    <property type="protein sequence ID" value="MFC6715926.1"/>
    <property type="molecule type" value="Genomic_DNA"/>
</dbReference>
<evidence type="ECO:0000313" key="2">
    <source>
        <dbReference type="EMBL" id="MFC6712325.1"/>
    </source>
</evidence>
<evidence type="ECO:0000259" key="1">
    <source>
        <dbReference type="PROSITE" id="PS51186"/>
    </source>
</evidence>
<protein>
    <recommendedName>
        <fullName evidence="1">N-acetyltransferase domain-containing protein</fullName>
    </recommendedName>
</protein>
<evidence type="ECO:0000313" key="5">
    <source>
        <dbReference type="EMBL" id="MFC6715926.1"/>
    </source>
</evidence>
<dbReference type="InterPro" id="IPR016181">
    <property type="entry name" value="Acyl_CoA_acyltransferase"/>
</dbReference>
<evidence type="ECO:0000313" key="6">
    <source>
        <dbReference type="Proteomes" id="UP001596356"/>
    </source>
</evidence>
<dbReference type="EMBL" id="JBHSWJ010000002">
    <property type="protein sequence ID" value="MFC6712365.1"/>
    <property type="molecule type" value="Genomic_DNA"/>
</dbReference>
<reference evidence="4" key="1">
    <citation type="journal article" date="2014" name="Int. J. Syst. Evol. Microbiol.">
        <title>Complete genome of a new Firmicutes species belonging to the dominant human colonic microbiota ('Ruminococcus bicirculans') reveals two chromosomes and a selective capacity to utilize plant glucans.</title>
        <authorList>
            <consortium name="NISC Comparative Sequencing Program"/>
            <person name="Wegmann U."/>
            <person name="Louis P."/>
            <person name="Goesmann A."/>
            <person name="Henrissat B."/>
            <person name="Duncan S.H."/>
            <person name="Flint H.J."/>
        </authorList>
    </citation>
    <scope>NUCLEOTIDE SEQUENCE</scope>
    <source>
        <strain evidence="4">NBRC 106593</strain>
    </source>
</reference>
<dbReference type="InterPro" id="IPR000182">
    <property type="entry name" value="GNAT_dom"/>
</dbReference>
<evidence type="ECO:0000313" key="4">
    <source>
        <dbReference type="EMBL" id="MFC6715887.1"/>
    </source>
</evidence>
<keyword evidence="6" id="KW-1185">Reference proteome</keyword>
<accession>A0ABW2AXX1</accession>
<organism evidence="4 6">
    <name type="scientific">Branchiibius cervicis</name>
    <dbReference type="NCBI Taxonomy" id="908252"/>
    <lineage>
        <taxon>Bacteria</taxon>
        <taxon>Bacillati</taxon>
        <taxon>Actinomycetota</taxon>
        <taxon>Actinomycetes</taxon>
        <taxon>Micrococcales</taxon>
        <taxon>Dermacoccaceae</taxon>
        <taxon>Branchiibius</taxon>
    </lineage>
</organism>
<evidence type="ECO:0000313" key="3">
    <source>
        <dbReference type="EMBL" id="MFC6712365.1"/>
    </source>
</evidence>
<gene>
    <name evidence="2" type="ORF">ACFQBT_00030</name>
    <name evidence="3" type="ORF">ACFQBT_00240</name>
    <name evidence="4" type="ORF">ACFQBT_19450</name>
    <name evidence="5" type="ORF">ACFQBT_19655</name>
</gene>
<sequence length="269" mass="30428">MNSLLQQFHQQIRLANRESEGGPGIVRDLDGPVRRRYPVTPGASYAMVESPEGLGDDPDHWIARTAAFFTARGERVEWKTYSYDEPADLGNRLQSNGFQKEDDEALLLGESAALVHGVALPAGVTLREADSPQDYHRIHELMQTIWGPRDGDMTEELRREKEADPTSLDVVLVEQDRETPVLCAAWCRYSPGTDFASMWGGSTLPRWRRKGIYRSTVTWRAQRAIDRGYRYMRLDTSPDSRPILTKLGLQHVAETTPYVHSSPLTRMGD</sequence>
<name>A0ABW2AXX1_9MICO</name>
<dbReference type="CDD" id="cd04301">
    <property type="entry name" value="NAT_SF"/>
    <property type="match status" value="1"/>
</dbReference>
<feature type="domain" description="N-acetyltransferase" evidence="1">
    <location>
        <begin position="124"/>
        <end position="269"/>
    </location>
</feature>
<dbReference type="EMBL" id="JBHSWJ010000001">
    <property type="protein sequence ID" value="MFC6712325.1"/>
    <property type="molecule type" value="Genomic_DNA"/>
</dbReference>
<proteinExistence type="predicted"/>
<dbReference type="Proteomes" id="UP001596356">
    <property type="component" value="Unassembled WGS sequence"/>
</dbReference>
<reference evidence="6" key="2">
    <citation type="journal article" date="2019" name="Int. J. Syst. Evol. Microbiol.">
        <title>The Global Catalogue of Microorganisms (GCM) 10K type strain sequencing project: providing services to taxonomists for standard genome sequencing and annotation.</title>
        <authorList>
            <consortium name="The Broad Institute Genomics Platform"/>
            <consortium name="The Broad Institute Genome Sequencing Center for Infectious Disease"/>
            <person name="Wu L."/>
            <person name="Ma J."/>
        </authorList>
    </citation>
    <scope>NUCLEOTIDE SEQUENCE [LARGE SCALE GENOMIC DNA]</scope>
    <source>
        <strain evidence="6">NBRC 106593</strain>
    </source>
</reference>
<dbReference type="PROSITE" id="PS51186">
    <property type="entry name" value="GNAT"/>
    <property type="match status" value="1"/>
</dbReference>
<comment type="caution">
    <text evidence="4">The sequence shown here is derived from an EMBL/GenBank/DDBJ whole genome shotgun (WGS) entry which is preliminary data.</text>
</comment>